<evidence type="ECO:0000313" key="8">
    <source>
        <dbReference type="Proteomes" id="UP001279734"/>
    </source>
</evidence>
<dbReference type="Gene3D" id="1.20.1250.20">
    <property type="entry name" value="MFS general substrate transporter like domains"/>
    <property type="match status" value="1"/>
</dbReference>
<dbReference type="InterPro" id="IPR036259">
    <property type="entry name" value="MFS_trans_sf"/>
</dbReference>
<keyword evidence="4" id="KW-0472">Membrane</keyword>
<evidence type="ECO:0000256" key="5">
    <source>
        <dbReference type="SAM" id="SignalP"/>
    </source>
</evidence>
<reference evidence="7" key="1">
    <citation type="submission" date="2023-05" db="EMBL/GenBank/DDBJ databases">
        <title>Nepenthes gracilis genome sequencing.</title>
        <authorList>
            <person name="Fukushima K."/>
        </authorList>
    </citation>
    <scope>NUCLEOTIDE SEQUENCE</scope>
    <source>
        <strain evidence="7">SING2019-196</strain>
    </source>
</reference>
<dbReference type="InterPro" id="IPR005828">
    <property type="entry name" value="MFS_sugar_transport-like"/>
</dbReference>
<comment type="subcellular location">
    <subcellularLocation>
        <location evidence="1">Membrane</location>
    </subcellularLocation>
</comment>
<gene>
    <name evidence="7" type="ORF">Nepgr_015940</name>
</gene>
<dbReference type="Pfam" id="PF25074">
    <property type="entry name" value="DUF7798"/>
    <property type="match status" value="1"/>
</dbReference>
<dbReference type="EMBL" id="BSYO01000013">
    <property type="protein sequence ID" value="GMH14099.1"/>
    <property type="molecule type" value="Genomic_DNA"/>
</dbReference>
<keyword evidence="3" id="KW-1133">Transmembrane helix</keyword>
<sequence length="273" mass="29673">MWQIAFAAGHCLLSYWSCHYITVVCMGDRNVYEVTKFSQLEKQSFPYSVGRFTWSETPGPSLQHAKSLTCGGNKGAVLNVPATFTTLAGMSSGEAESKALGQPERAVRDLQELPATCDFEAADLLQLVGTNAVVYYFTSVFHSVGIAYDVAASALVGAANVLGAATASLLMGKQGRKSLLITSSKHFASGAWQAVGSALIGSPKFIHKLEHSAMNLAESLQHGGGDADDQFYEDMTFDKCFYIYGGPEQLQELRSFYEGRLKAVQRLQNVVWR</sequence>
<evidence type="ECO:0000256" key="2">
    <source>
        <dbReference type="ARBA" id="ARBA00022692"/>
    </source>
</evidence>
<proteinExistence type="predicted"/>
<keyword evidence="8" id="KW-1185">Reference proteome</keyword>
<dbReference type="Pfam" id="PF00083">
    <property type="entry name" value="Sugar_tr"/>
    <property type="match status" value="1"/>
</dbReference>
<keyword evidence="2" id="KW-0812">Transmembrane</keyword>
<dbReference type="GO" id="GO:0022857">
    <property type="term" value="F:transmembrane transporter activity"/>
    <property type="evidence" value="ECO:0007669"/>
    <property type="project" value="InterPro"/>
</dbReference>
<organism evidence="7 8">
    <name type="scientific">Nepenthes gracilis</name>
    <name type="common">Slender pitcher plant</name>
    <dbReference type="NCBI Taxonomy" id="150966"/>
    <lineage>
        <taxon>Eukaryota</taxon>
        <taxon>Viridiplantae</taxon>
        <taxon>Streptophyta</taxon>
        <taxon>Embryophyta</taxon>
        <taxon>Tracheophyta</taxon>
        <taxon>Spermatophyta</taxon>
        <taxon>Magnoliopsida</taxon>
        <taxon>eudicotyledons</taxon>
        <taxon>Gunneridae</taxon>
        <taxon>Pentapetalae</taxon>
        <taxon>Caryophyllales</taxon>
        <taxon>Nepenthaceae</taxon>
        <taxon>Nepenthes</taxon>
    </lineage>
</organism>
<feature type="domain" description="DUF7798" evidence="6">
    <location>
        <begin position="235"/>
        <end position="255"/>
    </location>
</feature>
<dbReference type="GO" id="GO:0016020">
    <property type="term" value="C:membrane"/>
    <property type="evidence" value="ECO:0007669"/>
    <property type="project" value="UniProtKB-SubCell"/>
</dbReference>
<comment type="caution">
    <text evidence="7">The sequence shown here is derived from an EMBL/GenBank/DDBJ whole genome shotgun (WGS) entry which is preliminary data.</text>
</comment>
<dbReference type="AlphaFoldDB" id="A0AAD3XRK6"/>
<feature type="signal peptide" evidence="5">
    <location>
        <begin position="1"/>
        <end position="18"/>
    </location>
</feature>
<evidence type="ECO:0000256" key="3">
    <source>
        <dbReference type="ARBA" id="ARBA00022989"/>
    </source>
</evidence>
<dbReference type="Proteomes" id="UP001279734">
    <property type="component" value="Unassembled WGS sequence"/>
</dbReference>
<evidence type="ECO:0000256" key="4">
    <source>
        <dbReference type="ARBA" id="ARBA00023136"/>
    </source>
</evidence>
<evidence type="ECO:0000256" key="1">
    <source>
        <dbReference type="ARBA" id="ARBA00004370"/>
    </source>
</evidence>
<dbReference type="PANTHER" id="PTHR36011:SF1">
    <property type="entry name" value="BAT2 DOMAIN PROTEIN"/>
    <property type="match status" value="1"/>
</dbReference>
<dbReference type="InterPro" id="IPR056700">
    <property type="entry name" value="DUF7798"/>
</dbReference>
<name>A0AAD3XRK6_NEPGR</name>
<evidence type="ECO:0000313" key="7">
    <source>
        <dbReference type="EMBL" id="GMH14099.1"/>
    </source>
</evidence>
<accession>A0AAD3XRK6</accession>
<dbReference type="PANTHER" id="PTHR36011">
    <property type="entry name" value="BAT2 DOMAIN PROTEIN"/>
    <property type="match status" value="1"/>
</dbReference>
<evidence type="ECO:0000259" key="6">
    <source>
        <dbReference type="Pfam" id="PF25074"/>
    </source>
</evidence>
<feature type="chain" id="PRO_5042185834" description="DUF7798 domain-containing protein" evidence="5">
    <location>
        <begin position="19"/>
        <end position="273"/>
    </location>
</feature>
<protein>
    <recommendedName>
        <fullName evidence="6">DUF7798 domain-containing protein</fullName>
    </recommendedName>
</protein>
<keyword evidence="5" id="KW-0732">Signal</keyword>